<organism evidence="2 3">
    <name type="scientific">Marinobacter segnicrescens</name>
    <dbReference type="NCBI Taxonomy" id="430453"/>
    <lineage>
        <taxon>Bacteria</taxon>
        <taxon>Pseudomonadati</taxon>
        <taxon>Pseudomonadota</taxon>
        <taxon>Gammaproteobacteria</taxon>
        <taxon>Pseudomonadales</taxon>
        <taxon>Marinobacteraceae</taxon>
        <taxon>Marinobacter</taxon>
    </lineage>
</organism>
<dbReference type="PANTHER" id="PTHR28026:SF9">
    <property type="entry name" value="2-HYDROXY-PALMITIC ACID DIOXYGENASE MPO1"/>
    <property type="match status" value="1"/>
</dbReference>
<evidence type="ECO:0000313" key="2">
    <source>
        <dbReference type="EMBL" id="SET71337.1"/>
    </source>
</evidence>
<keyword evidence="1" id="KW-1133">Transmembrane helix</keyword>
<dbReference type="EMBL" id="FOHZ01000019">
    <property type="protein sequence ID" value="SET71337.1"/>
    <property type="molecule type" value="Genomic_DNA"/>
</dbReference>
<feature type="transmembrane region" description="Helical" evidence="1">
    <location>
        <begin position="98"/>
        <end position="119"/>
    </location>
</feature>
<dbReference type="GO" id="GO:0046521">
    <property type="term" value="P:sphingoid catabolic process"/>
    <property type="evidence" value="ECO:0007669"/>
    <property type="project" value="TreeGrafter"/>
</dbReference>
<accession>A0A1I0GLQ6</accession>
<keyword evidence="1" id="KW-0812">Transmembrane</keyword>
<dbReference type="Pfam" id="PF06127">
    <property type="entry name" value="Mpo1-like"/>
    <property type="match status" value="1"/>
</dbReference>
<dbReference type="PANTHER" id="PTHR28026">
    <property type="entry name" value="DUF962 DOMAIN PROTEIN (AFU_ORTHOLOGUE AFUA_8G05310)"/>
    <property type="match status" value="1"/>
</dbReference>
<gene>
    <name evidence="2" type="ORF">SAMN04487962_1196</name>
</gene>
<feature type="transmembrane region" description="Helical" evidence="1">
    <location>
        <begin position="46"/>
        <end position="67"/>
    </location>
</feature>
<protein>
    <submittedName>
        <fullName evidence="2">Uncharacterized membrane protein YGL010W</fullName>
    </submittedName>
</protein>
<evidence type="ECO:0000256" key="1">
    <source>
        <dbReference type="SAM" id="Phobius"/>
    </source>
</evidence>
<keyword evidence="1" id="KW-0472">Membrane</keyword>
<keyword evidence="3" id="KW-1185">Reference proteome</keyword>
<dbReference type="GO" id="GO:0016020">
    <property type="term" value="C:membrane"/>
    <property type="evidence" value="ECO:0007669"/>
    <property type="project" value="GOC"/>
</dbReference>
<dbReference type="AlphaFoldDB" id="A0A1I0GLQ6"/>
<dbReference type="Proteomes" id="UP000198762">
    <property type="component" value="Unassembled WGS sequence"/>
</dbReference>
<proteinExistence type="predicted"/>
<name>A0A1I0GLQ6_9GAMM</name>
<feature type="transmembrane region" description="Helical" evidence="1">
    <location>
        <begin position="74"/>
        <end position="92"/>
    </location>
</feature>
<sequence length="176" mass="19101">MKTITDQLANYASYHRDKRNIITHFIGIPMIVVAIAILLARPAFEVAGVTMSPIWFIALASVLYYLVLDLRFGVVMGVLMALAVWVGMQVAALSTTAWLAWGIGLFVVGWVAQFIGHYYEGRKPAFVDDIVGLLIGPLFVVAEAAFGFGLCKSLQQEIDRRAGPVHNGHGGTAASH</sequence>
<feature type="transmembrane region" description="Helical" evidence="1">
    <location>
        <begin position="131"/>
        <end position="150"/>
    </location>
</feature>
<dbReference type="OrthoDB" id="5515308at2"/>
<dbReference type="STRING" id="430453.SAMN04487962_1196"/>
<dbReference type="InterPro" id="IPR009305">
    <property type="entry name" value="Mpo1-like"/>
</dbReference>
<dbReference type="RefSeq" id="WP_091853871.1">
    <property type="nucleotide sequence ID" value="NZ_FOHZ01000019.1"/>
</dbReference>
<feature type="transmembrane region" description="Helical" evidence="1">
    <location>
        <begin position="21"/>
        <end position="40"/>
    </location>
</feature>
<reference evidence="3" key="1">
    <citation type="submission" date="2016-10" db="EMBL/GenBank/DDBJ databases">
        <authorList>
            <person name="Varghese N."/>
            <person name="Submissions S."/>
        </authorList>
    </citation>
    <scope>NUCLEOTIDE SEQUENCE [LARGE SCALE GENOMIC DNA]</scope>
    <source>
        <strain evidence="3">CGMCC 1.6489</strain>
    </source>
</reference>
<evidence type="ECO:0000313" key="3">
    <source>
        <dbReference type="Proteomes" id="UP000198762"/>
    </source>
</evidence>